<protein>
    <submittedName>
        <fullName evidence="1">Uncharacterized protein</fullName>
    </submittedName>
</protein>
<proteinExistence type="predicted"/>
<dbReference type="Proteomes" id="UP000535182">
    <property type="component" value="Unassembled WGS sequence"/>
</dbReference>
<accession>A0A9X0QIK4</accession>
<evidence type="ECO:0000313" key="2">
    <source>
        <dbReference type="Proteomes" id="UP000535182"/>
    </source>
</evidence>
<organism evidence="1 2">
    <name type="scientific">Tunturiibacter gelidiferens</name>
    <dbReference type="NCBI Taxonomy" id="3069689"/>
    <lineage>
        <taxon>Bacteria</taxon>
        <taxon>Pseudomonadati</taxon>
        <taxon>Acidobacteriota</taxon>
        <taxon>Terriglobia</taxon>
        <taxon>Terriglobales</taxon>
        <taxon>Acidobacteriaceae</taxon>
        <taxon>Tunturiibacter</taxon>
    </lineage>
</organism>
<comment type="caution">
    <text evidence="1">The sequence shown here is derived from an EMBL/GenBank/DDBJ whole genome shotgun (WGS) entry which is preliminary data.</text>
</comment>
<reference evidence="1 2" key="1">
    <citation type="submission" date="2020-08" db="EMBL/GenBank/DDBJ databases">
        <title>Genomic Encyclopedia of Type Strains, Phase IV (KMG-V): Genome sequencing to study the core and pangenomes of soil and plant-associated prokaryotes.</title>
        <authorList>
            <person name="Whitman W."/>
        </authorList>
    </citation>
    <scope>NUCLEOTIDE SEQUENCE [LARGE SCALE GENOMIC DNA]</scope>
    <source>
        <strain evidence="1 2">X5P2</strain>
    </source>
</reference>
<name>A0A9X0QIK4_9BACT</name>
<sequence length="58" mass="6189">MIEKNAIMSLDTYSPAQTILFLNTPCTEFAVTGAIRGTGQTNIYAGVATNVDQHCQPA</sequence>
<gene>
    <name evidence="1" type="ORF">HDF14_004765</name>
</gene>
<dbReference type="AlphaFoldDB" id="A0A9X0QIK4"/>
<keyword evidence="2" id="KW-1185">Reference proteome</keyword>
<evidence type="ECO:0000313" key="1">
    <source>
        <dbReference type="EMBL" id="MBB5331127.1"/>
    </source>
</evidence>
<dbReference type="EMBL" id="JACHEB010000013">
    <property type="protein sequence ID" value="MBB5331127.1"/>
    <property type="molecule type" value="Genomic_DNA"/>
</dbReference>